<organism evidence="3 4">
    <name type="scientific">Eiseniibacteriota bacterium</name>
    <dbReference type="NCBI Taxonomy" id="2212470"/>
    <lineage>
        <taxon>Bacteria</taxon>
        <taxon>Candidatus Eiseniibacteriota</taxon>
    </lineage>
</organism>
<dbReference type="InterPro" id="IPR029062">
    <property type="entry name" value="Class_I_gatase-like"/>
</dbReference>
<evidence type="ECO:0000313" key="3">
    <source>
        <dbReference type="EMBL" id="MBU2690810.1"/>
    </source>
</evidence>
<evidence type="ECO:0000256" key="1">
    <source>
        <dbReference type="SAM" id="SignalP"/>
    </source>
</evidence>
<evidence type="ECO:0000313" key="4">
    <source>
        <dbReference type="Proteomes" id="UP000777784"/>
    </source>
</evidence>
<evidence type="ECO:0000259" key="2">
    <source>
        <dbReference type="Pfam" id="PF01965"/>
    </source>
</evidence>
<dbReference type="Gene3D" id="3.40.50.880">
    <property type="match status" value="1"/>
</dbReference>
<dbReference type="SUPFAM" id="SSF52317">
    <property type="entry name" value="Class I glutamine amidotransferase-like"/>
    <property type="match status" value="1"/>
</dbReference>
<name>A0A948RTW7_UNCEI</name>
<dbReference type="EMBL" id="JAHJDP010000037">
    <property type="protein sequence ID" value="MBU2690810.1"/>
    <property type="molecule type" value="Genomic_DNA"/>
</dbReference>
<sequence length="220" mass="23266">MRKIFITILLLLLAATSNAAISAAEGITADVDRESDEINILLVICFPYGANINLMRDVMELYGWNVTTTALTPLTGPCYYGGPMTVDIPLTDITDLSPYDCVAIMQSKAWSGTSHAQLLSSPEALALVAQAVSENLLVAAHCGGTRVLAAADVINGVRVTGHGLYEDEYIAAGGIYVGNPSPPVLDGNILTVVRGQYYSYQFCDAVAAAIDSMRAASTNN</sequence>
<feature type="signal peptide" evidence="1">
    <location>
        <begin position="1"/>
        <end position="19"/>
    </location>
</feature>
<dbReference type="Pfam" id="PF01965">
    <property type="entry name" value="DJ-1_PfpI"/>
    <property type="match status" value="1"/>
</dbReference>
<accession>A0A948RTW7</accession>
<gene>
    <name evidence="3" type="ORF">KJ970_07755</name>
</gene>
<dbReference type="AlphaFoldDB" id="A0A948RTW7"/>
<proteinExistence type="predicted"/>
<reference evidence="3" key="1">
    <citation type="submission" date="2021-05" db="EMBL/GenBank/DDBJ databases">
        <title>Energy efficiency and biological interactions define the core microbiome of deep oligotrophic groundwater.</title>
        <authorList>
            <person name="Mehrshad M."/>
            <person name="Lopez-Fernandez M."/>
            <person name="Bell E."/>
            <person name="Bernier-Latmani R."/>
            <person name="Bertilsson S."/>
            <person name="Dopson M."/>
        </authorList>
    </citation>
    <scope>NUCLEOTIDE SEQUENCE</scope>
    <source>
        <strain evidence="3">Modern_marine.mb.64</strain>
    </source>
</reference>
<feature type="domain" description="DJ-1/PfpI" evidence="2">
    <location>
        <begin position="56"/>
        <end position="206"/>
    </location>
</feature>
<comment type="caution">
    <text evidence="3">The sequence shown here is derived from an EMBL/GenBank/DDBJ whole genome shotgun (WGS) entry which is preliminary data.</text>
</comment>
<keyword evidence="1" id="KW-0732">Signal</keyword>
<feature type="chain" id="PRO_5037775018" evidence="1">
    <location>
        <begin position="20"/>
        <end position="220"/>
    </location>
</feature>
<protein>
    <submittedName>
        <fullName evidence="3">DJ-1/PfpI family protein</fullName>
    </submittedName>
</protein>
<dbReference type="Proteomes" id="UP000777784">
    <property type="component" value="Unassembled WGS sequence"/>
</dbReference>
<dbReference type="InterPro" id="IPR002818">
    <property type="entry name" value="DJ-1/PfpI"/>
</dbReference>